<dbReference type="GO" id="GO:0016491">
    <property type="term" value="F:oxidoreductase activity"/>
    <property type="evidence" value="ECO:0007669"/>
    <property type="project" value="UniProtKB-KW"/>
</dbReference>
<dbReference type="PANTHER" id="PTHR43477:SF1">
    <property type="entry name" value="DIHYDROANTICAPSIN 7-DEHYDROGENASE"/>
    <property type="match status" value="1"/>
</dbReference>
<evidence type="ECO:0000256" key="2">
    <source>
        <dbReference type="ARBA" id="ARBA00023002"/>
    </source>
</evidence>
<protein>
    <submittedName>
        <fullName evidence="3">SDR family NAD(P)-dependent oxidoreductase</fullName>
    </submittedName>
</protein>
<evidence type="ECO:0000313" key="3">
    <source>
        <dbReference type="EMBL" id="RSM44262.1"/>
    </source>
</evidence>
<dbReference type="PRINTS" id="PR00081">
    <property type="entry name" value="GDHRDH"/>
</dbReference>
<dbReference type="Pfam" id="PF13561">
    <property type="entry name" value="adh_short_C2"/>
    <property type="match status" value="1"/>
</dbReference>
<name>A0A428WMJ7_AMYBA</name>
<accession>A0A428WMJ7</accession>
<dbReference type="AlphaFoldDB" id="A0A428WMJ7"/>
<comment type="similarity">
    <text evidence="1">Belongs to the short-chain dehydrogenases/reductases (SDR) family.</text>
</comment>
<dbReference type="RefSeq" id="WP_026468313.1">
    <property type="nucleotide sequence ID" value="NZ_QHHU01000021.1"/>
</dbReference>
<proteinExistence type="inferred from homology"/>
<dbReference type="SUPFAM" id="SSF51735">
    <property type="entry name" value="NAD(P)-binding Rossmann-fold domains"/>
    <property type="match status" value="1"/>
</dbReference>
<organism evidence="3 4">
    <name type="scientific">Amycolatopsis balhimycina DSM 5908</name>
    <dbReference type="NCBI Taxonomy" id="1081091"/>
    <lineage>
        <taxon>Bacteria</taxon>
        <taxon>Bacillati</taxon>
        <taxon>Actinomycetota</taxon>
        <taxon>Actinomycetes</taxon>
        <taxon>Pseudonocardiales</taxon>
        <taxon>Pseudonocardiaceae</taxon>
        <taxon>Amycolatopsis</taxon>
    </lineage>
</organism>
<dbReference type="InterPro" id="IPR036291">
    <property type="entry name" value="NAD(P)-bd_dom_sf"/>
</dbReference>
<evidence type="ECO:0000256" key="1">
    <source>
        <dbReference type="ARBA" id="ARBA00006484"/>
    </source>
</evidence>
<keyword evidence="4" id="KW-1185">Reference proteome</keyword>
<comment type="caution">
    <text evidence="3">The sequence shown here is derived from an EMBL/GenBank/DDBJ whole genome shotgun (WGS) entry which is preliminary data.</text>
</comment>
<gene>
    <name evidence="3" type="ORF">DMA12_17140</name>
</gene>
<dbReference type="PANTHER" id="PTHR43477">
    <property type="entry name" value="DIHYDROANTICAPSIN 7-DEHYDROGENASE"/>
    <property type="match status" value="1"/>
</dbReference>
<dbReference type="InterPro" id="IPR051122">
    <property type="entry name" value="SDR_DHRS6-like"/>
</dbReference>
<dbReference type="CDD" id="cd05233">
    <property type="entry name" value="SDR_c"/>
    <property type="match status" value="1"/>
</dbReference>
<dbReference type="InterPro" id="IPR002347">
    <property type="entry name" value="SDR_fam"/>
</dbReference>
<dbReference type="EMBL" id="QHHU01000021">
    <property type="protein sequence ID" value="RSM44262.1"/>
    <property type="molecule type" value="Genomic_DNA"/>
</dbReference>
<dbReference type="Gene3D" id="3.40.50.720">
    <property type="entry name" value="NAD(P)-binding Rossmann-like Domain"/>
    <property type="match status" value="1"/>
</dbReference>
<evidence type="ECO:0000313" key="4">
    <source>
        <dbReference type="Proteomes" id="UP000286716"/>
    </source>
</evidence>
<dbReference type="OrthoDB" id="286404at2"/>
<reference evidence="3 4" key="1">
    <citation type="submission" date="2018-05" db="EMBL/GenBank/DDBJ databases">
        <title>Evolution of GPA BGCs.</title>
        <authorList>
            <person name="Waglechner N."/>
            <person name="Wright G.D."/>
        </authorList>
    </citation>
    <scope>NUCLEOTIDE SEQUENCE [LARGE SCALE GENOMIC DNA]</scope>
    <source>
        <strain evidence="3 4">DSM 5908</strain>
    </source>
</reference>
<dbReference type="Proteomes" id="UP000286716">
    <property type="component" value="Unassembled WGS sequence"/>
</dbReference>
<sequence length="264" mass="27073">MSTKPPGSSSRVFQGCRVLVSGGTSGVGLTAATRFAAAGAERIVVVGRNAERGIQAERSVATAGAEVRFVAGNAGDPHDSTRLAAEAAEFLGGRIDTFVSAVAPRGHLGPLQSQDPHELERVLMGLVLPVMQMNRAVLAYMQDAGGTIINIASDAAKVPTPGESVAGGAMAAIAMFSRTLALEVKRHRIRVHTVTPSLIAGTPTAERLLSEDFGANIFEKAKAKAQLGVPNADDVAETVLWLASQAAAKVTGQVISVNGGISAG</sequence>
<keyword evidence="2" id="KW-0560">Oxidoreductase</keyword>